<dbReference type="Proteomes" id="UP000297540">
    <property type="component" value="Unassembled WGS sequence"/>
</dbReference>
<evidence type="ECO:0000256" key="10">
    <source>
        <dbReference type="ARBA" id="ARBA00022679"/>
    </source>
</evidence>
<evidence type="ECO:0000256" key="2">
    <source>
        <dbReference type="ARBA" id="ARBA00001966"/>
    </source>
</evidence>
<evidence type="ECO:0000256" key="4">
    <source>
        <dbReference type="ARBA" id="ARBA00004651"/>
    </source>
</evidence>
<evidence type="ECO:0000256" key="12">
    <source>
        <dbReference type="ARBA" id="ARBA00022723"/>
    </source>
</evidence>
<dbReference type="SUPFAM" id="SSF55874">
    <property type="entry name" value="ATPase domain of HSP90 chaperone/DNA topoisomerase II/histidine kinase"/>
    <property type="match status" value="1"/>
</dbReference>
<keyword evidence="18 21" id="KW-0472">Membrane</keyword>
<evidence type="ECO:0000256" key="21">
    <source>
        <dbReference type="SAM" id="Phobius"/>
    </source>
</evidence>
<dbReference type="PRINTS" id="PR00344">
    <property type="entry name" value="BCTRLSENSOR"/>
</dbReference>
<dbReference type="EC" id="2.7.13.3" evidence="5"/>
<evidence type="ECO:0000256" key="9">
    <source>
        <dbReference type="ARBA" id="ARBA00022490"/>
    </source>
</evidence>
<dbReference type="CDD" id="cd16917">
    <property type="entry name" value="HATPase_UhpB-NarQ-NarX-like"/>
    <property type="match status" value="1"/>
</dbReference>
<protein>
    <recommendedName>
        <fullName evidence="6">Oxygen sensor histidine kinase NreB</fullName>
        <ecNumber evidence="5">2.7.13.3</ecNumber>
    </recommendedName>
    <alternativeName>
        <fullName evidence="20">Nitrogen regulation protein B</fullName>
    </alternativeName>
</protein>
<comment type="caution">
    <text evidence="23">The sequence shown here is derived from an EMBL/GenBank/DDBJ whole genome shotgun (WGS) entry which is preliminary data.</text>
</comment>
<evidence type="ECO:0000256" key="7">
    <source>
        <dbReference type="ARBA" id="ARBA00022475"/>
    </source>
</evidence>
<dbReference type="PANTHER" id="PTHR24421:SF37">
    <property type="entry name" value="SENSOR HISTIDINE KINASE NARS"/>
    <property type="match status" value="1"/>
</dbReference>
<keyword evidence="12" id="KW-0479">Metal-binding</keyword>
<feature type="transmembrane region" description="Helical" evidence="21">
    <location>
        <begin position="12"/>
        <end position="31"/>
    </location>
</feature>
<keyword evidence="17" id="KW-0411">Iron-sulfur</keyword>
<dbReference type="GO" id="GO:0005737">
    <property type="term" value="C:cytoplasm"/>
    <property type="evidence" value="ECO:0007669"/>
    <property type="project" value="UniProtKB-SubCell"/>
</dbReference>
<dbReference type="GO" id="GO:0046872">
    <property type="term" value="F:metal ion binding"/>
    <property type="evidence" value="ECO:0007669"/>
    <property type="project" value="UniProtKB-KW"/>
</dbReference>
<evidence type="ECO:0000256" key="16">
    <source>
        <dbReference type="ARBA" id="ARBA00023012"/>
    </source>
</evidence>
<keyword evidence="16" id="KW-0902">Two-component regulatory system</keyword>
<comment type="catalytic activity">
    <reaction evidence="1">
        <text>ATP + protein L-histidine = ADP + protein N-phospho-L-histidine.</text>
        <dbReference type="EC" id="2.7.13.3"/>
    </reaction>
</comment>
<dbReference type="Pfam" id="PF07730">
    <property type="entry name" value="HisKA_3"/>
    <property type="match status" value="1"/>
</dbReference>
<comment type="function">
    <text evidence="19">Member of the two-component regulatory system NreB/NreC involved in the control of dissimilatory nitrate/nitrite reduction in response to oxygen. NreB functions as a direct oxygen sensor histidine kinase which is autophosphorylated, in the absence of oxygen, probably at the conserved histidine residue, and transfers its phosphate group probably to a conserved aspartate residue of NreC. NreB/NreC activates the expression of the nitrate (narGHJI) and nitrite (nir) reductase operons, as well as the putative nitrate transporter gene narT.</text>
</comment>
<evidence type="ECO:0000259" key="22">
    <source>
        <dbReference type="PROSITE" id="PS50109"/>
    </source>
</evidence>
<dbReference type="GO" id="GO:0051539">
    <property type="term" value="F:4 iron, 4 sulfur cluster binding"/>
    <property type="evidence" value="ECO:0007669"/>
    <property type="project" value="UniProtKB-KW"/>
</dbReference>
<keyword evidence="13 23" id="KW-0418">Kinase</keyword>
<dbReference type="GO" id="GO:0046983">
    <property type="term" value="F:protein dimerization activity"/>
    <property type="evidence" value="ECO:0007669"/>
    <property type="project" value="InterPro"/>
</dbReference>
<keyword evidence="10" id="KW-0808">Transferase</keyword>
<dbReference type="InterPro" id="IPR011712">
    <property type="entry name" value="Sig_transdc_His_kin_sub3_dim/P"/>
</dbReference>
<evidence type="ECO:0000256" key="14">
    <source>
        <dbReference type="ARBA" id="ARBA00022989"/>
    </source>
</evidence>
<dbReference type="PROSITE" id="PS50109">
    <property type="entry name" value="HIS_KIN"/>
    <property type="match status" value="1"/>
</dbReference>
<evidence type="ECO:0000256" key="8">
    <source>
        <dbReference type="ARBA" id="ARBA00022485"/>
    </source>
</evidence>
<gene>
    <name evidence="23" type="ORF">E2R66_23960</name>
</gene>
<evidence type="ECO:0000256" key="1">
    <source>
        <dbReference type="ARBA" id="ARBA00000085"/>
    </source>
</evidence>
<dbReference type="SMART" id="SM00387">
    <property type="entry name" value="HATPase_c"/>
    <property type="match status" value="1"/>
</dbReference>
<dbReference type="InterPro" id="IPR050482">
    <property type="entry name" value="Sensor_HK_TwoCompSys"/>
</dbReference>
<dbReference type="Gene3D" id="3.30.565.10">
    <property type="entry name" value="Histidine kinase-like ATPase, C-terminal domain"/>
    <property type="match status" value="1"/>
</dbReference>
<keyword evidence="11 21" id="KW-0812">Transmembrane</keyword>
<dbReference type="InterPro" id="IPR005467">
    <property type="entry name" value="His_kinase_dom"/>
</dbReference>
<dbReference type="EMBL" id="SOZE01000037">
    <property type="protein sequence ID" value="TFF33937.1"/>
    <property type="molecule type" value="Genomic_DNA"/>
</dbReference>
<evidence type="ECO:0000256" key="13">
    <source>
        <dbReference type="ARBA" id="ARBA00022777"/>
    </source>
</evidence>
<comment type="cofactor">
    <cofactor evidence="2">
        <name>[4Fe-4S] cluster</name>
        <dbReference type="ChEBI" id="CHEBI:49883"/>
    </cofactor>
</comment>
<evidence type="ECO:0000256" key="5">
    <source>
        <dbReference type="ARBA" id="ARBA00012438"/>
    </source>
</evidence>
<comment type="subcellular location">
    <subcellularLocation>
        <location evidence="4">Cell membrane</location>
        <topology evidence="4">Multi-pass membrane protein</topology>
    </subcellularLocation>
    <subcellularLocation>
        <location evidence="3">Cytoplasm</location>
    </subcellularLocation>
</comment>
<organism evidence="23 24">
    <name type="scientific">Mucilaginibacter psychrotolerans</name>
    <dbReference type="NCBI Taxonomy" id="1524096"/>
    <lineage>
        <taxon>Bacteria</taxon>
        <taxon>Pseudomonadati</taxon>
        <taxon>Bacteroidota</taxon>
        <taxon>Sphingobacteriia</taxon>
        <taxon>Sphingobacteriales</taxon>
        <taxon>Sphingobacteriaceae</taxon>
        <taxon>Mucilaginibacter</taxon>
    </lineage>
</organism>
<evidence type="ECO:0000256" key="6">
    <source>
        <dbReference type="ARBA" id="ARBA00017322"/>
    </source>
</evidence>
<evidence type="ECO:0000256" key="3">
    <source>
        <dbReference type="ARBA" id="ARBA00004496"/>
    </source>
</evidence>
<dbReference type="OrthoDB" id="5401121at2"/>
<dbReference type="Pfam" id="PF02518">
    <property type="entry name" value="HATPase_c"/>
    <property type="match status" value="1"/>
</dbReference>
<dbReference type="AlphaFoldDB" id="A0A4Y8S646"/>
<evidence type="ECO:0000256" key="20">
    <source>
        <dbReference type="ARBA" id="ARBA00030800"/>
    </source>
</evidence>
<evidence type="ECO:0000256" key="18">
    <source>
        <dbReference type="ARBA" id="ARBA00023136"/>
    </source>
</evidence>
<evidence type="ECO:0000256" key="11">
    <source>
        <dbReference type="ARBA" id="ARBA00022692"/>
    </source>
</evidence>
<keyword evidence="14 21" id="KW-1133">Transmembrane helix</keyword>
<dbReference type="PANTHER" id="PTHR24421">
    <property type="entry name" value="NITRATE/NITRITE SENSOR PROTEIN NARX-RELATED"/>
    <property type="match status" value="1"/>
</dbReference>
<dbReference type="InterPro" id="IPR003594">
    <property type="entry name" value="HATPase_dom"/>
</dbReference>
<accession>A0A4Y8S646</accession>
<dbReference type="InterPro" id="IPR004358">
    <property type="entry name" value="Sig_transdc_His_kin-like_C"/>
</dbReference>
<evidence type="ECO:0000256" key="19">
    <source>
        <dbReference type="ARBA" id="ARBA00024827"/>
    </source>
</evidence>
<name>A0A4Y8S646_9SPHI</name>
<dbReference type="GO" id="GO:0000155">
    <property type="term" value="F:phosphorelay sensor kinase activity"/>
    <property type="evidence" value="ECO:0007669"/>
    <property type="project" value="InterPro"/>
</dbReference>
<keyword evidence="7" id="KW-1003">Cell membrane</keyword>
<keyword evidence="9" id="KW-0963">Cytoplasm</keyword>
<evidence type="ECO:0000256" key="17">
    <source>
        <dbReference type="ARBA" id="ARBA00023014"/>
    </source>
</evidence>
<reference evidence="23 24" key="1">
    <citation type="journal article" date="2017" name="Int. J. Syst. Evol. Microbiol.">
        <title>Mucilaginibacterpsychrotolerans sp. nov., isolated from peatlands.</title>
        <authorList>
            <person name="Deng Y."/>
            <person name="Shen L."/>
            <person name="Xu B."/>
            <person name="Liu Y."/>
            <person name="Gu Z."/>
            <person name="Liu H."/>
            <person name="Zhou Y."/>
        </authorList>
    </citation>
    <scope>NUCLEOTIDE SEQUENCE [LARGE SCALE GENOMIC DNA]</scope>
    <source>
        <strain evidence="23 24">NH7-4</strain>
    </source>
</reference>
<dbReference type="InterPro" id="IPR036890">
    <property type="entry name" value="HATPase_C_sf"/>
</dbReference>
<dbReference type="GO" id="GO:0005886">
    <property type="term" value="C:plasma membrane"/>
    <property type="evidence" value="ECO:0007669"/>
    <property type="project" value="UniProtKB-SubCell"/>
</dbReference>
<evidence type="ECO:0000313" key="23">
    <source>
        <dbReference type="EMBL" id="TFF33937.1"/>
    </source>
</evidence>
<dbReference type="RefSeq" id="WP_133235601.1">
    <property type="nucleotide sequence ID" value="NZ_SOZE01000037.1"/>
</dbReference>
<proteinExistence type="predicted"/>
<sequence>MQATQKPDIQDIVVILTLLFLTAPFFLLIYISLFNRRKKKHDDEKLEMKQSFDNEIVKTQHEIKEQTLQTVGADLHDNVGQLLSLTSFTLKSIKGNEPDGINKKVDAAIELVSRSMQEMRQLGKLLQGEQLISLGLNEAITQEVHWLERTEQYQITYQAQNLNSVTANPEKDLILFRIVQEILNNAVKHSRATRIDINLLYKAGTLQLQVNDNGVGFIIDPSDKPTGMGLMNIKNRAKMIDGTTTITSAPENGTQISVFVPYP</sequence>
<evidence type="ECO:0000313" key="24">
    <source>
        <dbReference type="Proteomes" id="UP000297540"/>
    </source>
</evidence>
<keyword evidence="24" id="KW-1185">Reference proteome</keyword>
<evidence type="ECO:0000256" key="15">
    <source>
        <dbReference type="ARBA" id="ARBA00023004"/>
    </source>
</evidence>
<keyword evidence="15" id="KW-0408">Iron</keyword>
<feature type="domain" description="Histidine kinase" evidence="22">
    <location>
        <begin position="175"/>
        <end position="263"/>
    </location>
</feature>
<keyword evidence="8" id="KW-0004">4Fe-4S</keyword>